<gene>
    <name evidence="1" type="ORF">E2C01_058861</name>
</gene>
<organism evidence="1 2">
    <name type="scientific">Portunus trituberculatus</name>
    <name type="common">Swimming crab</name>
    <name type="synonym">Neptunus trituberculatus</name>
    <dbReference type="NCBI Taxonomy" id="210409"/>
    <lineage>
        <taxon>Eukaryota</taxon>
        <taxon>Metazoa</taxon>
        <taxon>Ecdysozoa</taxon>
        <taxon>Arthropoda</taxon>
        <taxon>Crustacea</taxon>
        <taxon>Multicrustacea</taxon>
        <taxon>Malacostraca</taxon>
        <taxon>Eumalacostraca</taxon>
        <taxon>Eucarida</taxon>
        <taxon>Decapoda</taxon>
        <taxon>Pleocyemata</taxon>
        <taxon>Brachyura</taxon>
        <taxon>Eubrachyura</taxon>
        <taxon>Portunoidea</taxon>
        <taxon>Portunidae</taxon>
        <taxon>Portuninae</taxon>
        <taxon>Portunus</taxon>
    </lineage>
</organism>
<dbReference type="EMBL" id="VSRR010022518">
    <property type="protein sequence ID" value="MPC64741.1"/>
    <property type="molecule type" value="Genomic_DNA"/>
</dbReference>
<evidence type="ECO:0000313" key="1">
    <source>
        <dbReference type="EMBL" id="MPC64741.1"/>
    </source>
</evidence>
<sequence>MEVVCTNIDNNLLLGSGLGAPTYRLAAELSGAQFENRIDYLMQCIGETVLLHVTSSEEPHSTTGIPPMIQQHLSSGGTVTFLNERTIKDALAEVVMGLKEHIPELIPFLQEEFLVTLYRIFSPSCVLEKIPGSVC</sequence>
<accession>A0A5B7GWN5</accession>
<reference evidence="1 2" key="1">
    <citation type="submission" date="2019-05" db="EMBL/GenBank/DDBJ databases">
        <title>Another draft genome of Portunus trituberculatus and its Hox gene families provides insights of decapod evolution.</title>
        <authorList>
            <person name="Jeong J.-H."/>
            <person name="Song I."/>
            <person name="Kim S."/>
            <person name="Choi T."/>
            <person name="Kim D."/>
            <person name="Ryu S."/>
            <person name="Kim W."/>
        </authorList>
    </citation>
    <scope>NUCLEOTIDE SEQUENCE [LARGE SCALE GENOMIC DNA]</scope>
    <source>
        <tissue evidence="1">Muscle</tissue>
    </source>
</reference>
<proteinExistence type="predicted"/>
<evidence type="ECO:0000313" key="2">
    <source>
        <dbReference type="Proteomes" id="UP000324222"/>
    </source>
</evidence>
<name>A0A5B7GWN5_PORTR</name>
<protein>
    <submittedName>
        <fullName evidence="1">Uncharacterized protein</fullName>
    </submittedName>
</protein>
<dbReference type="Proteomes" id="UP000324222">
    <property type="component" value="Unassembled WGS sequence"/>
</dbReference>
<dbReference type="OrthoDB" id="381190at2759"/>
<keyword evidence="2" id="KW-1185">Reference proteome</keyword>
<dbReference type="AlphaFoldDB" id="A0A5B7GWN5"/>
<comment type="caution">
    <text evidence="1">The sequence shown here is derived from an EMBL/GenBank/DDBJ whole genome shotgun (WGS) entry which is preliminary data.</text>
</comment>